<dbReference type="AlphaFoldDB" id="A0A8W8JRE1"/>
<dbReference type="Proteomes" id="UP000005408">
    <property type="component" value="Unassembled WGS sequence"/>
</dbReference>
<feature type="signal peptide" evidence="1">
    <location>
        <begin position="1"/>
        <end position="23"/>
    </location>
</feature>
<name>A0A8W8JRE1_MAGGI</name>
<organism evidence="2 3">
    <name type="scientific">Magallana gigas</name>
    <name type="common">Pacific oyster</name>
    <name type="synonym">Crassostrea gigas</name>
    <dbReference type="NCBI Taxonomy" id="29159"/>
    <lineage>
        <taxon>Eukaryota</taxon>
        <taxon>Metazoa</taxon>
        <taxon>Spiralia</taxon>
        <taxon>Lophotrochozoa</taxon>
        <taxon>Mollusca</taxon>
        <taxon>Bivalvia</taxon>
        <taxon>Autobranchia</taxon>
        <taxon>Pteriomorphia</taxon>
        <taxon>Ostreida</taxon>
        <taxon>Ostreoidea</taxon>
        <taxon>Ostreidae</taxon>
        <taxon>Magallana</taxon>
    </lineage>
</organism>
<evidence type="ECO:0000313" key="2">
    <source>
        <dbReference type="EnsemblMetazoa" id="G20693.5:cds"/>
    </source>
</evidence>
<evidence type="ECO:0000256" key="1">
    <source>
        <dbReference type="SAM" id="SignalP"/>
    </source>
</evidence>
<keyword evidence="1" id="KW-0732">Signal</keyword>
<accession>A0A8W8JRE1</accession>
<dbReference type="EnsemblMetazoa" id="G20693.4">
    <property type="protein sequence ID" value="G20693.4:cds"/>
    <property type="gene ID" value="G20693"/>
</dbReference>
<dbReference type="EnsemblMetazoa" id="G20693.5">
    <property type="protein sequence ID" value="G20693.5:cds"/>
    <property type="gene ID" value="G20693"/>
</dbReference>
<protein>
    <submittedName>
        <fullName evidence="2">Uncharacterized protein</fullName>
    </submittedName>
</protein>
<reference evidence="2" key="1">
    <citation type="submission" date="2022-08" db="UniProtKB">
        <authorList>
            <consortium name="EnsemblMetazoa"/>
        </authorList>
    </citation>
    <scope>IDENTIFICATION</scope>
    <source>
        <strain evidence="2">05x7-T-G4-1.051#20</strain>
    </source>
</reference>
<evidence type="ECO:0000313" key="3">
    <source>
        <dbReference type="Proteomes" id="UP000005408"/>
    </source>
</evidence>
<feature type="chain" id="PRO_5042431119" evidence="1">
    <location>
        <begin position="24"/>
        <end position="93"/>
    </location>
</feature>
<keyword evidence="3" id="KW-1185">Reference proteome</keyword>
<sequence>MVKMISIVRTVILCLAVCDVCWTRYLALDDDTEDSYLPETEVPFKEKLPSAAENLLLLRLIKSYKKNSKDDADSESPEKRQRRCYWSPVACYG</sequence>
<dbReference type="OrthoDB" id="10566842at2759"/>
<proteinExistence type="predicted"/>